<evidence type="ECO:0000256" key="5">
    <source>
        <dbReference type="ARBA" id="ARBA00022764"/>
    </source>
</evidence>
<dbReference type="GO" id="GO:0042597">
    <property type="term" value="C:periplasmic space"/>
    <property type="evidence" value="ECO:0007669"/>
    <property type="project" value="UniProtKB-SubCell"/>
</dbReference>
<dbReference type="InterPro" id="IPR013974">
    <property type="entry name" value="SAF"/>
</dbReference>
<dbReference type="NCBIfam" id="TIGR03170">
    <property type="entry name" value="flgA_cterm"/>
    <property type="match status" value="1"/>
</dbReference>
<dbReference type="Gene3D" id="3.90.1210.10">
    <property type="entry name" value="Antifreeze-like/N-acetylneuraminic acid synthase C-terminal domain"/>
    <property type="match status" value="1"/>
</dbReference>
<evidence type="ECO:0000256" key="7">
    <source>
        <dbReference type="RuleBase" id="RU362063"/>
    </source>
</evidence>
<comment type="similarity">
    <text evidence="2 7">Belongs to the FlgA family.</text>
</comment>
<dbReference type="Pfam" id="PF13144">
    <property type="entry name" value="ChapFlgA"/>
    <property type="match status" value="1"/>
</dbReference>
<evidence type="ECO:0000256" key="2">
    <source>
        <dbReference type="ARBA" id="ARBA00010474"/>
    </source>
</evidence>
<keyword evidence="9" id="KW-0282">Flagellum</keyword>
<evidence type="ECO:0000256" key="3">
    <source>
        <dbReference type="ARBA" id="ARBA00014754"/>
    </source>
</evidence>
<keyword evidence="4" id="KW-0732">Signal</keyword>
<dbReference type="Proteomes" id="UP000199297">
    <property type="component" value="Unassembled WGS sequence"/>
</dbReference>
<evidence type="ECO:0000256" key="1">
    <source>
        <dbReference type="ARBA" id="ARBA00004418"/>
    </source>
</evidence>
<evidence type="ECO:0000313" key="9">
    <source>
        <dbReference type="EMBL" id="SEK50369.1"/>
    </source>
</evidence>
<dbReference type="GO" id="GO:0044780">
    <property type="term" value="P:bacterial-type flagellum assembly"/>
    <property type="evidence" value="ECO:0007669"/>
    <property type="project" value="InterPro"/>
</dbReference>
<evidence type="ECO:0000256" key="4">
    <source>
        <dbReference type="ARBA" id="ARBA00022729"/>
    </source>
</evidence>
<gene>
    <name evidence="9" type="ORF">SAMN05216262_101518</name>
</gene>
<dbReference type="AlphaFoldDB" id="A0A1H7HJC6"/>
<accession>A0A1H7HJC6</accession>
<keyword evidence="5 7" id="KW-0574">Periplasm</keyword>
<comment type="function">
    <text evidence="6 7">Involved in the assembly process of the P-ring formation. It may associate with FlgF on the rod constituting a structure essential for the P-ring assembly or may act as a modulator protein for the P-ring assembly.</text>
</comment>
<dbReference type="EMBL" id="FOBI01000001">
    <property type="protein sequence ID" value="SEK50369.1"/>
    <property type="molecule type" value="Genomic_DNA"/>
</dbReference>
<evidence type="ECO:0000259" key="8">
    <source>
        <dbReference type="SMART" id="SM00858"/>
    </source>
</evidence>
<dbReference type="Gene3D" id="2.30.30.760">
    <property type="match status" value="1"/>
</dbReference>
<evidence type="ECO:0000256" key="6">
    <source>
        <dbReference type="ARBA" id="ARBA00025643"/>
    </source>
</evidence>
<keyword evidence="10" id="KW-1185">Reference proteome</keyword>
<comment type="subcellular location">
    <subcellularLocation>
        <location evidence="1 7">Periplasm</location>
    </subcellularLocation>
</comment>
<dbReference type="STRING" id="641665.GCA_002104455_00187"/>
<proteinExistence type="inferred from homology"/>
<evidence type="ECO:0000313" key="10">
    <source>
        <dbReference type="Proteomes" id="UP000199297"/>
    </source>
</evidence>
<dbReference type="InterPro" id="IPR017585">
    <property type="entry name" value="SAF_FlgA"/>
</dbReference>
<keyword evidence="9" id="KW-0969">Cilium</keyword>
<dbReference type="InterPro" id="IPR041231">
    <property type="entry name" value="FlgA_N"/>
</dbReference>
<feature type="domain" description="SAF" evidence="8">
    <location>
        <begin position="98"/>
        <end position="160"/>
    </location>
</feature>
<keyword evidence="9" id="KW-0966">Cell projection</keyword>
<dbReference type="Pfam" id="PF17656">
    <property type="entry name" value="ChapFlgA_N"/>
    <property type="match status" value="1"/>
</dbReference>
<dbReference type="PANTHER" id="PTHR36307">
    <property type="entry name" value="FLAGELLA BASAL BODY P-RING FORMATION PROTEIN FLGA"/>
    <property type="match status" value="1"/>
</dbReference>
<dbReference type="SMART" id="SM00858">
    <property type="entry name" value="SAF"/>
    <property type="match status" value="1"/>
</dbReference>
<dbReference type="PANTHER" id="PTHR36307:SF1">
    <property type="entry name" value="FLAGELLA BASAL BODY P-RING FORMATION PROTEIN FLGA"/>
    <property type="match status" value="1"/>
</dbReference>
<protein>
    <recommendedName>
        <fullName evidence="3 7">Flagella basal body P-ring formation protein FlgA</fullName>
    </recommendedName>
</protein>
<name>A0A1H7HJC6_9GAMM</name>
<sequence>MVIYLTALNFANAMTIDRDYLYNFIKTHVKSQIKAPEHGKLSIEVSPIDPRISLQACSAPLTANIPENHNGRNVNIKIVCPDQQSWYLFVPVKIHTIIPIVVTKRRLAKGTLLDHNNIEVVYKDSGQIRGTTLSEIAQISGARTKRNLSQGSAITNRNTCFVCKGQAVNIVASSAGFEIKSAGMALQDGSLGELISVKNKKSGRVVQGQVSAINQVVINL</sequence>
<organism evidence="9 10">
    <name type="scientific">Colwellia chukchiensis</name>
    <dbReference type="NCBI Taxonomy" id="641665"/>
    <lineage>
        <taxon>Bacteria</taxon>
        <taxon>Pseudomonadati</taxon>
        <taxon>Pseudomonadota</taxon>
        <taxon>Gammaproteobacteria</taxon>
        <taxon>Alteromonadales</taxon>
        <taxon>Colwelliaceae</taxon>
        <taxon>Colwellia</taxon>
    </lineage>
</organism>
<dbReference type="InterPro" id="IPR039246">
    <property type="entry name" value="Flagellar_FlgA"/>
</dbReference>
<reference evidence="10" key="1">
    <citation type="submission" date="2016-10" db="EMBL/GenBank/DDBJ databases">
        <authorList>
            <person name="Varghese N."/>
            <person name="Submissions S."/>
        </authorList>
    </citation>
    <scope>NUCLEOTIDE SEQUENCE [LARGE SCALE GENOMIC DNA]</scope>
    <source>
        <strain evidence="10">CGMCC 1.9127</strain>
    </source>
</reference>
<keyword evidence="7" id="KW-1005">Bacterial flagellum biogenesis</keyword>